<sequence length="197" mass="21789">MLNKSKAQQDDDDSSEVEFVDPPTTLKHCHVKEESLSPPQRRPRPQATMGSRTSSNPIRLIESPLPGMPPAPAPSLPHLPLSLPPLWSSSPSPSPSSQCPLPSPSTLQWPSGMYACDMVDGFLKIDKIITANKENKRTEHVMDVVCQVFHCRMPPQTYHDARARWAIAPPLLLERVLKGGKTPEGLWVYLSSCVPLK</sequence>
<comment type="caution">
    <text evidence="2">The sequence shown here is derived from an EMBL/GenBank/DDBJ whole genome shotgun (WGS) entry which is preliminary data.</text>
</comment>
<keyword evidence="3" id="KW-1185">Reference proteome</keyword>
<feature type="compositionally biased region" description="Pro residues" evidence="1">
    <location>
        <begin position="66"/>
        <end position="77"/>
    </location>
</feature>
<evidence type="ECO:0000313" key="2">
    <source>
        <dbReference type="EMBL" id="CAA7268199.1"/>
    </source>
</evidence>
<feature type="compositionally biased region" description="Acidic residues" evidence="1">
    <location>
        <begin position="10"/>
        <end position="19"/>
    </location>
</feature>
<name>A0A8S0VT54_CYCAE</name>
<dbReference type="OrthoDB" id="3070840at2759"/>
<proteinExistence type="predicted"/>
<feature type="region of interest" description="Disordered" evidence="1">
    <location>
        <begin position="1"/>
        <end position="77"/>
    </location>
</feature>
<accession>A0A8S0VT54</accession>
<organism evidence="2 3">
    <name type="scientific">Cyclocybe aegerita</name>
    <name type="common">Black poplar mushroom</name>
    <name type="synonym">Agrocybe aegerita</name>
    <dbReference type="NCBI Taxonomy" id="1973307"/>
    <lineage>
        <taxon>Eukaryota</taxon>
        <taxon>Fungi</taxon>
        <taxon>Dikarya</taxon>
        <taxon>Basidiomycota</taxon>
        <taxon>Agaricomycotina</taxon>
        <taxon>Agaricomycetes</taxon>
        <taxon>Agaricomycetidae</taxon>
        <taxon>Agaricales</taxon>
        <taxon>Agaricineae</taxon>
        <taxon>Bolbitiaceae</taxon>
        <taxon>Cyclocybe</taxon>
    </lineage>
</organism>
<dbReference type="Proteomes" id="UP000467700">
    <property type="component" value="Unassembled WGS sequence"/>
</dbReference>
<protein>
    <submittedName>
        <fullName evidence="2">Uncharacterized protein</fullName>
    </submittedName>
</protein>
<feature type="compositionally biased region" description="Polar residues" evidence="1">
    <location>
        <begin position="48"/>
        <end position="57"/>
    </location>
</feature>
<evidence type="ECO:0000313" key="3">
    <source>
        <dbReference type="Proteomes" id="UP000467700"/>
    </source>
</evidence>
<reference evidence="2 3" key="1">
    <citation type="submission" date="2020-01" db="EMBL/GenBank/DDBJ databases">
        <authorList>
            <person name="Gupta K D."/>
        </authorList>
    </citation>
    <scope>NUCLEOTIDE SEQUENCE [LARGE SCALE GENOMIC DNA]</scope>
</reference>
<gene>
    <name evidence="2" type="ORF">AAE3_LOCUS10377</name>
</gene>
<dbReference type="EMBL" id="CACVBS010000066">
    <property type="protein sequence ID" value="CAA7268199.1"/>
    <property type="molecule type" value="Genomic_DNA"/>
</dbReference>
<evidence type="ECO:0000256" key="1">
    <source>
        <dbReference type="SAM" id="MobiDB-lite"/>
    </source>
</evidence>
<dbReference type="AlphaFoldDB" id="A0A8S0VT54"/>